<comment type="caution">
    <text evidence="2">The sequence shown here is derived from an EMBL/GenBank/DDBJ whole genome shotgun (WGS) entry which is preliminary data.</text>
</comment>
<feature type="region of interest" description="Disordered" evidence="1">
    <location>
        <begin position="36"/>
        <end position="65"/>
    </location>
</feature>
<gene>
    <name evidence="2" type="ORF">U0070_019930</name>
</gene>
<keyword evidence="3" id="KW-1185">Reference proteome</keyword>
<feature type="compositionally biased region" description="Basic and acidic residues" evidence="1">
    <location>
        <begin position="329"/>
        <end position="340"/>
    </location>
</feature>
<dbReference type="AlphaFoldDB" id="A0AAW0JJK1"/>
<protein>
    <submittedName>
        <fullName evidence="2">Uncharacterized protein</fullName>
    </submittedName>
</protein>
<feature type="compositionally biased region" description="Acidic residues" evidence="1">
    <location>
        <begin position="37"/>
        <end position="46"/>
    </location>
</feature>
<dbReference type="EMBL" id="JBBHLL010000031">
    <property type="protein sequence ID" value="KAK7827134.1"/>
    <property type="molecule type" value="Genomic_DNA"/>
</dbReference>
<evidence type="ECO:0000313" key="2">
    <source>
        <dbReference type="EMBL" id="KAK7827134.1"/>
    </source>
</evidence>
<name>A0AAW0JJK1_MYOGA</name>
<evidence type="ECO:0000256" key="1">
    <source>
        <dbReference type="SAM" id="MobiDB-lite"/>
    </source>
</evidence>
<organism evidence="2 3">
    <name type="scientific">Myodes glareolus</name>
    <name type="common">Bank vole</name>
    <name type="synonym">Clethrionomys glareolus</name>
    <dbReference type="NCBI Taxonomy" id="447135"/>
    <lineage>
        <taxon>Eukaryota</taxon>
        <taxon>Metazoa</taxon>
        <taxon>Chordata</taxon>
        <taxon>Craniata</taxon>
        <taxon>Vertebrata</taxon>
        <taxon>Euteleostomi</taxon>
        <taxon>Mammalia</taxon>
        <taxon>Eutheria</taxon>
        <taxon>Euarchontoglires</taxon>
        <taxon>Glires</taxon>
        <taxon>Rodentia</taxon>
        <taxon>Myomorpha</taxon>
        <taxon>Muroidea</taxon>
        <taxon>Cricetidae</taxon>
        <taxon>Arvicolinae</taxon>
        <taxon>Myodes</taxon>
    </lineage>
</organism>
<proteinExistence type="predicted"/>
<accession>A0AAW0JJK1</accession>
<feature type="region of interest" description="Disordered" evidence="1">
    <location>
        <begin position="450"/>
        <end position="470"/>
    </location>
</feature>
<feature type="compositionally biased region" description="Basic and acidic residues" evidence="1">
    <location>
        <begin position="47"/>
        <end position="64"/>
    </location>
</feature>
<feature type="region of interest" description="Disordered" evidence="1">
    <location>
        <begin position="320"/>
        <end position="340"/>
    </location>
</feature>
<reference evidence="2 3" key="1">
    <citation type="journal article" date="2023" name="bioRxiv">
        <title>Conserved and derived expression patterns and positive selection on dental genes reveal complex evolutionary context of ever-growing rodent molars.</title>
        <authorList>
            <person name="Calamari Z.T."/>
            <person name="Song A."/>
            <person name="Cohen E."/>
            <person name="Akter M."/>
            <person name="Roy R.D."/>
            <person name="Hallikas O."/>
            <person name="Christensen M.M."/>
            <person name="Li P."/>
            <person name="Marangoni P."/>
            <person name="Jernvall J."/>
            <person name="Klein O.D."/>
        </authorList>
    </citation>
    <scope>NUCLEOTIDE SEQUENCE [LARGE SCALE GENOMIC DNA]</scope>
    <source>
        <strain evidence="2">V071</strain>
    </source>
</reference>
<evidence type="ECO:0000313" key="3">
    <source>
        <dbReference type="Proteomes" id="UP001488838"/>
    </source>
</evidence>
<dbReference type="Proteomes" id="UP001488838">
    <property type="component" value="Unassembled WGS sequence"/>
</dbReference>
<sequence>MDFHSDETSKTLTADEVTIWLSKTCGVQINLNGTLCGEDEGDDETMETEHLPEEEHHDQAHEQPRLWAGTLSTNDRARYQTSQHHPQTGAQLEENPWTPKLHCQAIKSPGEKDKSYEEVMWTGKVNPDSRKEDDKETKHRERLLIWVITKKSQLEPLRVPSGRLADCGKERALVQASQLLRLRWDLVVTAVSGWCINGFAFCNRSSQGSGCFRKVFLSKQVECMAVLWYFGNLKIYQDASWQTTLLTGTFPPAAQRLPLGSSVTDPSQRLRAPTQRQEIELEKLEETAVSKASVLQLSDGVEDKATAIRVSLLHNHANECTETPDNYSQEDRGHSAAVGRDESQPHFLLGDAIVKKLIPAQRSSPGEGLLCPASVLSPALRRLLDRYGRQAKGSEWLLPASGFRLQPFSGSSSQNAEVLYGSGRGCGSWSWSSGLSLEAALLGVVDVRGRRTPSDRSRRRREELVRAAGR</sequence>